<organism evidence="1 2">
    <name type="scientific">Gimesia aquarii</name>
    <dbReference type="NCBI Taxonomy" id="2527964"/>
    <lineage>
        <taxon>Bacteria</taxon>
        <taxon>Pseudomonadati</taxon>
        <taxon>Planctomycetota</taxon>
        <taxon>Planctomycetia</taxon>
        <taxon>Planctomycetales</taxon>
        <taxon>Planctomycetaceae</taxon>
        <taxon>Gimesia</taxon>
    </lineage>
</organism>
<evidence type="ECO:0000313" key="2">
    <source>
        <dbReference type="Proteomes" id="UP000318384"/>
    </source>
</evidence>
<name>A0A517X074_9PLAN</name>
<accession>A0A517X074</accession>
<dbReference type="Proteomes" id="UP000318384">
    <property type="component" value="Chromosome"/>
</dbReference>
<gene>
    <name evidence="1" type="ORF">V202x_42970</name>
</gene>
<evidence type="ECO:0000313" key="1">
    <source>
        <dbReference type="EMBL" id="QDU10884.1"/>
    </source>
</evidence>
<dbReference type="EMBL" id="CP037422">
    <property type="protein sequence ID" value="QDU10884.1"/>
    <property type="molecule type" value="Genomic_DNA"/>
</dbReference>
<keyword evidence="2" id="KW-1185">Reference proteome</keyword>
<reference evidence="1 2" key="1">
    <citation type="submission" date="2019-03" db="EMBL/GenBank/DDBJ databases">
        <title>Deep-cultivation of Planctomycetes and their phenomic and genomic characterization uncovers novel biology.</title>
        <authorList>
            <person name="Wiegand S."/>
            <person name="Jogler M."/>
            <person name="Boedeker C."/>
            <person name="Pinto D."/>
            <person name="Vollmers J."/>
            <person name="Rivas-Marin E."/>
            <person name="Kohn T."/>
            <person name="Peeters S.H."/>
            <person name="Heuer A."/>
            <person name="Rast P."/>
            <person name="Oberbeckmann S."/>
            <person name="Bunk B."/>
            <person name="Jeske O."/>
            <person name="Meyerdierks A."/>
            <person name="Storesund J.E."/>
            <person name="Kallscheuer N."/>
            <person name="Luecker S."/>
            <person name="Lage O.M."/>
            <person name="Pohl T."/>
            <person name="Merkel B.J."/>
            <person name="Hornburger P."/>
            <person name="Mueller R.-W."/>
            <person name="Bruemmer F."/>
            <person name="Labrenz M."/>
            <person name="Spormann A.M."/>
            <person name="Op den Camp H."/>
            <person name="Overmann J."/>
            <person name="Amann R."/>
            <person name="Jetten M.S.M."/>
            <person name="Mascher T."/>
            <person name="Medema M.H."/>
            <person name="Devos D.P."/>
            <person name="Kaster A.-K."/>
            <person name="Ovreas L."/>
            <person name="Rohde M."/>
            <person name="Galperin M.Y."/>
            <person name="Jogler C."/>
        </authorList>
    </citation>
    <scope>NUCLEOTIDE SEQUENCE [LARGE SCALE GENOMIC DNA]</scope>
    <source>
        <strain evidence="1 2">V202</strain>
    </source>
</reference>
<dbReference type="AlphaFoldDB" id="A0A517X074"/>
<protein>
    <submittedName>
        <fullName evidence="1">Uncharacterized protein</fullName>
    </submittedName>
</protein>
<sequence length="120" mass="13952">MRSILAAIHHASSKTLPISFLIGRHARQVGLYCRFPGLLHGLVRGQFHAKYPDCTIELLEEDALDCSADFETWTITLHLRPDLFPILRYQQFEEVIHDEVDDPMGACCRRWLRTTVTFRR</sequence>
<proteinExistence type="predicted"/>